<dbReference type="InterPro" id="IPR036736">
    <property type="entry name" value="ACP-like_sf"/>
</dbReference>
<dbReference type="PATRIC" id="fig|518642.7.peg.6924"/>
<dbReference type="Pfam" id="PF00550">
    <property type="entry name" value="PP-binding"/>
    <property type="match status" value="1"/>
</dbReference>
<evidence type="ECO:0000313" key="3">
    <source>
        <dbReference type="Proteomes" id="UP000175971"/>
    </source>
</evidence>
<accession>A0A1E7LL20</accession>
<sequence length="94" mass="9560">MTAGPEARAALRGRVAELVAGATDGEVTEAEILAAGGSLTALGVTSLAFLRLIDTLEDEFGVVLDLDGPFRLLDDLDGLVDHISELTAGGGDHG</sequence>
<dbReference type="EMBL" id="LJGZ01000100">
    <property type="protein sequence ID" value="OEV16919.1"/>
    <property type="molecule type" value="Genomic_DNA"/>
</dbReference>
<dbReference type="RefSeq" id="WP_070203496.1">
    <property type="nucleotide sequence ID" value="NZ_LJGZ01000100.1"/>
</dbReference>
<feature type="domain" description="Carrier" evidence="1">
    <location>
        <begin position="9"/>
        <end position="87"/>
    </location>
</feature>
<dbReference type="InterPro" id="IPR009081">
    <property type="entry name" value="PP-bd_ACP"/>
</dbReference>
<evidence type="ECO:0000259" key="1">
    <source>
        <dbReference type="PROSITE" id="PS50075"/>
    </source>
</evidence>
<dbReference type="Proteomes" id="UP000175971">
    <property type="component" value="Unassembled WGS sequence"/>
</dbReference>
<keyword evidence="3" id="KW-1185">Reference proteome</keyword>
<dbReference type="SUPFAM" id="SSF47336">
    <property type="entry name" value="ACP-like"/>
    <property type="match status" value="1"/>
</dbReference>
<dbReference type="Gene3D" id="1.10.1200.10">
    <property type="entry name" value="ACP-like"/>
    <property type="match status" value="1"/>
</dbReference>
<organism evidence="2 3">
    <name type="scientific">Streptomyces nanshensis</name>
    <dbReference type="NCBI Taxonomy" id="518642"/>
    <lineage>
        <taxon>Bacteria</taxon>
        <taxon>Bacillati</taxon>
        <taxon>Actinomycetota</taxon>
        <taxon>Actinomycetes</taxon>
        <taxon>Kitasatosporales</taxon>
        <taxon>Streptomycetaceae</taxon>
        <taxon>Streptomyces</taxon>
    </lineage>
</organism>
<reference evidence="2 3" key="1">
    <citation type="journal article" date="2016" name="Front. Microbiol.">
        <title>Comparative Genomics Analysis of Streptomyces Species Reveals Their Adaptation to the Marine Environment and Their Diversity at the Genomic Level.</title>
        <authorList>
            <person name="Tian X."/>
            <person name="Zhang Z."/>
            <person name="Yang T."/>
            <person name="Chen M."/>
            <person name="Li J."/>
            <person name="Chen F."/>
            <person name="Yang J."/>
            <person name="Li W."/>
            <person name="Zhang B."/>
            <person name="Zhang Z."/>
            <person name="Wu J."/>
            <person name="Zhang C."/>
            <person name="Long L."/>
            <person name="Xiao J."/>
        </authorList>
    </citation>
    <scope>NUCLEOTIDE SEQUENCE [LARGE SCALE GENOMIC DNA]</scope>
    <source>
        <strain evidence="2 3">SCSIO M10372</strain>
    </source>
</reference>
<protein>
    <recommendedName>
        <fullName evidence="1">Carrier domain-containing protein</fullName>
    </recommendedName>
</protein>
<name>A0A1E7LL20_9ACTN</name>
<evidence type="ECO:0000313" key="2">
    <source>
        <dbReference type="EMBL" id="OEV16919.1"/>
    </source>
</evidence>
<dbReference type="PROSITE" id="PS50075">
    <property type="entry name" value="CARRIER"/>
    <property type="match status" value="1"/>
</dbReference>
<dbReference type="AlphaFoldDB" id="A0A1E7LL20"/>
<proteinExistence type="predicted"/>
<comment type="caution">
    <text evidence="2">The sequence shown here is derived from an EMBL/GenBank/DDBJ whole genome shotgun (WGS) entry which is preliminary data.</text>
</comment>
<gene>
    <name evidence="2" type="ORF">AN221_30030</name>
</gene>
<dbReference type="OrthoDB" id="3404602at2"/>